<comment type="caution">
    <text evidence="4">The sequence shown here is derived from an EMBL/GenBank/DDBJ whole genome shotgun (WGS) entry which is preliminary data.</text>
</comment>
<feature type="region of interest" description="Disordered" evidence="2">
    <location>
        <begin position="86"/>
        <end position="155"/>
    </location>
</feature>
<organism evidence="4 5">
    <name type="scientific">Metarhizium robertsii</name>
    <dbReference type="NCBI Taxonomy" id="568076"/>
    <lineage>
        <taxon>Eukaryota</taxon>
        <taxon>Fungi</taxon>
        <taxon>Dikarya</taxon>
        <taxon>Ascomycota</taxon>
        <taxon>Pezizomycotina</taxon>
        <taxon>Sordariomycetes</taxon>
        <taxon>Hypocreomycetidae</taxon>
        <taxon>Hypocreales</taxon>
        <taxon>Clavicipitaceae</taxon>
        <taxon>Metarhizium</taxon>
    </lineage>
</organism>
<dbReference type="eggNOG" id="KOG1547">
    <property type="taxonomic scope" value="Eukaryota"/>
</dbReference>
<dbReference type="Gene3D" id="3.40.50.300">
    <property type="entry name" value="P-loop containing nucleotide triphosphate hydrolases"/>
    <property type="match status" value="1"/>
</dbReference>
<keyword evidence="1" id="KW-0547">Nucleotide-binding</keyword>
<feature type="compositionally biased region" description="Polar residues" evidence="2">
    <location>
        <begin position="1"/>
        <end position="14"/>
    </location>
</feature>
<dbReference type="OrthoDB" id="4150765at2759"/>
<feature type="domain" description="Septin-type G" evidence="3">
    <location>
        <begin position="189"/>
        <end position="466"/>
    </location>
</feature>
<dbReference type="InterPro" id="IPR030379">
    <property type="entry name" value="G_SEPTIN_dom"/>
</dbReference>
<dbReference type="InterPro" id="IPR027417">
    <property type="entry name" value="P-loop_NTPase"/>
</dbReference>
<evidence type="ECO:0000256" key="1">
    <source>
        <dbReference type="RuleBase" id="RU004560"/>
    </source>
</evidence>
<dbReference type="SUPFAM" id="SSF52540">
    <property type="entry name" value="P-loop containing nucleoside triphosphate hydrolases"/>
    <property type="match status" value="1"/>
</dbReference>
<accession>A0A0A1V1Y8</accession>
<comment type="similarity">
    <text evidence="1">Belongs to the TRAFAC class TrmE-Era-EngA-EngB-Septin-like GTPase superfamily. Septin GTPase family.</text>
</comment>
<dbReference type="PROSITE" id="PS51719">
    <property type="entry name" value="G_SEPTIN"/>
    <property type="match status" value="1"/>
</dbReference>
<dbReference type="EMBL" id="JELW01000003">
    <property type="protein sequence ID" value="EXV03568.1"/>
    <property type="molecule type" value="Genomic_DNA"/>
</dbReference>
<sequence length="617" mass="66857">MRPLPSTITNSSSRDQNHDNCDTLSQPTPVASMDCFITTESSLMDNDSTQGRAEVIPTVHQYTYTQKPTTNHNMYESDCPWLLPQPAPVPSSAASSNAGQGRSLPPTSVFASSHGPGSANSIPSSPGNLSSVAMSEDGHSLSASLSELPPSHSPVVGTSPILPRGLTPQLVMPSLTVPQRRPFSEIGKSLGKLKVLVTGRRGIGKTSLILAIAQSSAHIVHMDTVVATSNNMATDVYASTRPKPWWRTDLDHDLSRRRRSSTSDQVLDRNICFVDCPVYGDDVQGSSPAVDYVESRLAELAHKSINDPDLRALLSGGAESNVDVVLYLLPHSGPTSDDIRCMRDLQNATNVIPLLARADELSLEERLSAKNRTLRGIDSAGLDCFFFTAPGGAQDHPHIYAISSATQADAEIIDASILMSSDYLPPLVATDLGDLVKNLLSVEGSTWLRHSAACKAIKWMRQQRHRGSLLPSALTCTKLSPSFGLPQVQFTNQTLNQRDRGRIEVASWAEGLRQSLVAERLRQQITQSMSLTRKQLAVTRRSRSSSKPSRTVAPSVTTTHQDPLGLLELVSQLQTGGKLTLELISSFGILGCVAAWVIRPELMHQWDIKFPPCLCLA</sequence>
<protein>
    <submittedName>
        <fullName evidence="4">Septin family protein</fullName>
    </submittedName>
</protein>
<feature type="compositionally biased region" description="Polar residues" evidence="2">
    <location>
        <begin position="118"/>
        <end position="133"/>
    </location>
</feature>
<dbReference type="PANTHER" id="PTHR18884">
    <property type="entry name" value="SEPTIN"/>
    <property type="match status" value="1"/>
</dbReference>
<feature type="region of interest" description="Disordered" evidence="2">
    <location>
        <begin position="538"/>
        <end position="558"/>
    </location>
</feature>
<evidence type="ECO:0000313" key="4">
    <source>
        <dbReference type="EMBL" id="EXV03568.1"/>
    </source>
</evidence>
<name>A0A0A1V1Y8_9HYPO</name>
<gene>
    <name evidence="4" type="ORF">X797_003368</name>
</gene>
<dbReference type="Proteomes" id="UP000030151">
    <property type="component" value="Unassembled WGS sequence"/>
</dbReference>
<feature type="region of interest" description="Disordered" evidence="2">
    <location>
        <begin position="1"/>
        <end position="29"/>
    </location>
</feature>
<proteinExistence type="inferred from homology"/>
<keyword evidence="1" id="KW-0342">GTP-binding</keyword>
<dbReference type="Pfam" id="PF00735">
    <property type="entry name" value="Septin"/>
    <property type="match status" value="1"/>
</dbReference>
<feature type="compositionally biased region" description="Low complexity" evidence="2">
    <location>
        <begin position="140"/>
        <end position="154"/>
    </location>
</feature>
<reference evidence="4 5" key="1">
    <citation type="submission" date="2014-02" db="EMBL/GenBank/DDBJ databases">
        <title>The genome sequence of the entomopathogenic fungus Metarhizium robertsii ARSEF 2575.</title>
        <authorList>
            <person name="Giuliano Garisto Donzelli B."/>
            <person name="Roe B.A."/>
            <person name="Macmil S.L."/>
            <person name="Krasnoff S.B."/>
            <person name="Gibson D.M."/>
        </authorList>
    </citation>
    <scope>NUCLEOTIDE SEQUENCE [LARGE SCALE GENOMIC DNA]</scope>
    <source>
        <strain evidence="4 5">ARSEF 2575</strain>
    </source>
</reference>
<dbReference type="GO" id="GO:0005525">
    <property type="term" value="F:GTP binding"/>
    <property type="evidence" value="ECO:0007669"/>
    <property type="project" value="UniProtKB-KW"/>
</dbReference>
<dbReference type="HOGENOM" id="CLU_018628_1_0_1"/>
<evidence type="ECO:0000256" key="2">
    <source>
        <dbReference type="SAM" id="MobiDB-lite"/>
    </source>
</evidence>
<dbReference type="AlphaFoldDB" id="A0A0A1V1Y8"/>
<evidence type="ECO:0000259" key="3">
    <source>
        <dbReference type="PROSITE" id="PS51719"/>
    </source>
</evidence>
<evidence type="ECO:0000313" key="5">
    <source>
        <dbReference type="Proteomes" id="UP000030151"/>
    </source>
</evidence>